<name>A0AAU8B0Q5_9VIRU</name>
<proteinExistence type="predicted"/>
<protein>
    <submittedName>
        <fullName evidence="1">Uncharacterized protein</fullName>
    </submittedName>
</protein>
<organism evidence="1">
    <name type="scientific">Dulem virus 159</name>
    <dbReference type="NCBI Taxonomy" id="3145636"/>
    <lineage>
        <taxon>Viruses</taxon>
        <taxon>Monodnaviria</taxon>
        <taxon>Sangervirae</taxon>
        <taxon>Phixviricota</taxon>
        <taxon>Malgrandaviricetes</taxon>
        <taxon>Petitvirales</taxon>
        <taxon>Microviridae</taxon>
        <taxon>Microvirus</taxon>
    </lineage>
</organism>
<dbReference type="EMBL" id="PP511738">
    <property type="protein sequence ID" value="XCD07003.1"/>
    <property type="molecule type" value="Genomic_DNA"/>
</dbReference>
<accession>A0AAU8B0Q5</accession>
<evidence type="ECO:0000313" key="2">
    <source>
        <dbReference type="EMBL" id="XCD07003.1"/>
    </source>
</evidence>
<dbReference type="EMBL" id="PP511558">
    <property type="protein sequence ID" value="XCD05426.1"/>
    <property type="molecule type" value="Genomic_DNA"/>
</dbReference>
<reference evidence="1" key="1">
    <citation type="submission" date="2024-03" db="EMBL/GenBank/DDBJ databases">
        <title>Diverse circular DNA viruses in blood, oral, and fecal samples of captive lemurs.</title>
        <authorList>
            <person name="Paietta E.N."/>
            <person name="Kraberger S."/>
            <person name="Lund M.C."/>
            <person name="Custer J.M."/>
            <person name="Vargas K.M."/>
            <person name="Ehmke E.E."/>
            <person name="Yoder A.D."/>
            <person name="Varsani A."/>
        </authorList>
    </citation>
    <scope>NUCLEOTIDE SEQUENCE</scope>
    <source>
        <strain evidence="1">Duke_24FS_85</strain>
        <strain evidence="2">Duke_26_67</strain>
    </source>
</reference>
<sequence>MFKAIVRVVLKIITLGFYAYVQRRKEEENNEQK</sequence>
<evidence type="ECO:0000313" key="1">
    <source>
        <dbReference type="EMBL" id="XCD05426.1"/>
    </source>
</evidence>